<dbReference type="InterPro" id="IPR011009">
    <property type="entry name" value="Kinase-like_dom_sf"/>
</dbReference>
<sequence length="369" mass="39683">MTDVGVTDPVRLDDAALASLLGADRVVERRTEEVAYDLETITTQARWWVSGRVERDGVTEDFRVVAKVLRSADRSPVWAFVPPEGHADLLEMLDWRVEPRVYASDLAAHLPPDLAMPRCLGVTPLDEGSAVVWLEAVTGVLATWTDDDLARSARALGRLAGSSAVAAVADRVGHPYGPVMARRYWQGRLSMQFGTAYRDAALWHHPVLAAEVDDAARRRLLGLLDAAPGLVAEIEALPLLSAHGDACPNNLLLTPASVVAIDWAFFARLPLGFDLTQLVVSEIELGRTPAATLARRQAVALPAYADGLAAEGLTVDADALLRAHRVLAALTAGVAAVPLERLDEDPRTLAPVVRERLVLLDGLLTPLGL</sequence>
<gene>
    <name evidence="1" type="ORF">GCM10022197_41130</name>
</gene>
<accession>A0ABP6YDQ4</accession>
<dbReference type="SUPFAM" id="SSF56112">
    <property type="entry name" value="Protein kinase-like (PK-like)"/>
    <property type="match status" value="1"/>
</dbReference>
<dbReference type="Proteomes" id="UP001500767">
    <property type="component" value="Unassembled WGS sequence"/>
</dbReference>
<protein>
    <recommendedName>
        <fullName evidence="3">Phosphotransferase enzyme family protein</fullName>
    </recommendedName>
</protein>
<evidence type="ECO:0008006" key="3">
    <source>
        <dbReference type="Google" id="ProtNLM"/>
    </source>
</evidence>
<evidence type="ECO:0000313" key="2">
    <source>
        <dbReference type="Proteomes" id="UP001500767"/>
    </source>
</evidence>
<evidence type="ECO:0000313" key="1">
    <source>
        <dbReference type="EMBL" id="GAA3579432.1"/>
    </source>
</evidence>
<organism evidence="1 2">
    <name type="scientific">Microlunatus spumicola</name>
    <dbReference type="NCBI Taxonomy" id="81499"/>
    <lineage>
        <taxon>Bacteria</taxon>
        <taxon>Bacillati</taxon>
        <taxon>Actinomycetota</taxon>
        <taxon>Actinomycetes</taxon>
        <taxon>Propionibacteriales</taxon>
        <taxon>Propionibacteriaceae</taxon>
        <taxon>Microlunatus</taxon>
    </lineage>
</organism>
<proteinExistence type="predicted"/>
<reference evidence="2" key="1">
    <citation type="journal article" date="2019" name="Int. J. Syst. Evol. Microbiol.">
        <title>The Global Catalogue of Microorganisms (GCM) 10K type strain sequencing project: providing services to taxonomists for standard genome sequencing and annotation.</title>
        <authorList>
            <consortium name="The Broad Institute Genomics Platform"/>
            <consortium name="The Broad Institute Genome Sequencing Center for Infectious Disease"/>
            <person name="Wu L."/>
            <person name="Ma J."/>
        </authorList>
    </citation>
    <scope>NUCLEOTIDE SEQUENCE [LARGE SCALE GENOMIC DNA]</scope>
    <source>
        <strain evidence="2">JCM 16540</strain>
    </source>
</reference>
<name>A0ABP6YDQ4_9ACTN</name>
<dbReference type="EMBL" id="BAAAYR010000007">
    <property type="protein sequence ID" value="GAA3579432.1"/>
    <property type="molecule type" value="Genomic_DNA"/>
</dbReference>
<keyword evidence="2" id="KW-1185">Reference proteome</keyword>
<dbReference type="RefSeq" id="WP_204913042.1">
    <property type="nucleotide sequence ID" value="NZ_BAAAYR010000007.1"/>
</dbReference>
<comment type="caution">
    <text evidence="1">The sequence shown here is derived from an EMBL/GenBank/DDBJ whole genome shotgun (WGS) entry which is preliminary data.</text>
</comment>